<dbReference type="InterPro" id="IPR043129">
    <property type="entry name" value="ATPase_NBD"/>
</dbReference>
<dbReference type="Gene3D" id="3.30.420.40">
    <property type="match status" value="1"/>
</dbReference>
<evidence type="ECO:0000313" key="2">
    <source>
        <dbReference type="EMBL" id="MBB3207660.1"/>
    </source>
</evidence>
<dbReference type="SUPFAM" id="SSF53067">
    <property type="entry name" value="Actin-like ATPase domain"/>
    <property type="match status" value="1"/>
</dbReference>
<dbReference type="InterPro" id="IPR002821">
    <property type="entry name" value="Hydantoinase_A"/>
</dbReference>
<dbReference type="InterPro" id="IPR002756">
    <property type="entry name" value="MfnF"/>
</dbReference>
<feature type="domain" description="Hydantoinase A/oxoprolinase" evidence="1">
    <location>
        <begin position="60"/>
        <end position="305"/>
    </location>
</feature>
<comment type="caution">
    <text evidence="2">The sequence shown here is derived from an EMBL/GenBank/DDBJ whole genome shotgun (WGS) entry which is preliminary data.</text>
</comment>
<dbReference type="AlphaFoldDB" id="A0A7W5E045"/>
<dbReference type="Proteomes" id="UP000536179">
    <property type="component" value="Unassembled WGS sequence"/>
</dbReference>
<dbReference type="Pfam" id="PF01968">
    <property type="entry name" value="Hydantoinase_A"/>
    <property type="match status" value="1"/>
</dbReference>
<dbReference type="RefSeq" id="WP_184305962.1">
    <property type="nucleotide sequence ID" value="NZ_JACHXU010000011.1"/>
</dbReference>
<dbReference type="EMBL" id="JACHXU010000011">
    <property type="protein sequence ID" value="MBB3207660.1"/>
    <property type="molecule type" value="Genomic_DNA"/>
</dbReference>
<protein>
    <recommendedName>
        <fullName evidence="1">Hydantoinase A/oxoprolinase domain-containing protein</fullName>
    </recommendedName>
</protein>
<evidence type="ECO:0000313" key="3">
    <source>
        <dbReference type="Proteomes" id="UP000536179"/>
    </source>
</evidence>
<dbReference type="GO" id="GO:0016787">
    <property type="term" value="F:hydrolase activity"/>
    <property type="evidence" value="ECO:0007669"/>
    <property type="project" value="InterPro"/>
</dbReference>
<gene>
    <name evidence="2" type="ORF">FHS27_003485</name>
</gene>
<dbReference type="Gene3D" id="3.30.420.190">
    <property type="entry name" value="conserved archaeal protein q6m145"/>
    <property type="match status" value="1"/>
</dbReference>
<accession>A0A7W5E045</accession>
<sequence>MTTSNTASPSRILGIDIGGANLKYATEDGRSFERSFPMWTRHEELGRQLTEDIQRFGDVRALAVTMTGELADCFAGRADGVRRIVAQVTDCLPRVGLSTAGFYGTDGRFYNADSATENWENIAASNWHALAKSVGLRLIKDALLIDVGSTTTDVIAIRDGDVLTHAATDYERLREDCLVYVGCRRTPVCALVSELRFRDESVPVMNEVFATIDDARLILGRQSEDSRDHETADSHPRDRRHAKARLARMIGLDRDQMTDQEVSDLSKQILAAAETRIETAVTKWITILQTSTQQSPTIVLSGHGQDLVRVPDDARVLDLREELSGSVSRGAPAWAVAVLAGEDAFMNAACETVKDAER</sequence>
<organism evidence="2 3">
    <name type="scientific">Aporhodopirellula rubra</name>
    <dbReference type="NCBI Taxonomy" id="980271"/>
    <lineage>
        <taxon>Bacteria</taxon>
        <taxon>Pseudomonadati</taxon>
        <taxon>Planctomycetota</taxon>
        <taxon>Planctomycetia</taxon>
        <taxon>Pirellulales</taxon>
        <taxon>Pirellulaceae</taxon>
        <taxon>Aporhodopirellula</taxon>
    </lineage>
</organism>
<keyword evidence="3" id="KW-1185">Reference proteome</keyword>
<dbReference type="NCBIfam" id="TIGR03123">
    <property type="entry name" value="one_C_unchar_1"/>
    <property type="match status" value="1"/>
</dbReference>
<name>A0A7W5E045_9BACT</name>
<proteinExistence type="predicted"/>
<evidence type="ECO:0000259" key="1">
    <source>
        <dbReference type="Pfam" id="PF01968"/>
    </source>
</evidence>
<reference evidence="2 3" key="1">
    <citation type="submission" date="2020-08" db="EMBL/GenBank/DDBJ databases">
        <title>Genomic Encyclopedia of Type Strains, Phase III (KMG-III): the genomes of soil and plant-associated and newly described type strains.</title>
        <authorList>
            <person name="Whitman W."/>
        </authorList>
    </citation>
    <scope>NUCLEOTIDE SEQUENCE [LARGE SCALE GENOMIC DNA]</scope>
    <source>
        <strain evidence="2 3">CECT 8075</strain>
    </source>
</reference>